<evidence type="ECO:0008006" key="5">
    <source>
        <dbReference type="Google" id="ProtNLM"/>
    </source>
</evidence>
<dbReference type="InterPro" id="IPR058245">
    <property type="entry name" value="NreC/VraR/RcsB-like_REC"/>
</dbReference>
<dbReference type="InterPro" id="IPR011006">
    <property type="entry name" value="CheY-like_superfamily"/>
</dbReference>
<comment type="caution">
    <text evidence="4">The sequence shown here is derived from an EMBL/GenBank/DDBJ whole genome shotgun (WGS) entry which is preliminary data.</text>
</comment>
<dbReference type="PANTHER" id="PTHR45566:SF1">
    <property type="entry name" value="HTH-TYPE TRANSCRIPTIONAL REGULATOR YHJB-RELATED"/>
    <property type="match status" value="1"/>
</dbReference>
<dbReference type="SMART" id="SM00421">
    <property type="entry name" value="HTH_LUXR"/>
    <property type="match status" value="1"/>
</dbReference>
<reference evidence="4" key="1">
    <citation type="journal article" date="2015" name="Nature">
        <title>Complex archaea that bridge the gap between prokaryotes and eukaryotes.</title>
        <authorList>
            <person name="Spang A."/>
            <person name="Saw J.H."/>
            <person name="Jorgensen S.L."/>
            <person name="Zaremba-Niedzwiedzka K."/>
            <person name="Martijn J."/>
            <person name="Lind A.E."/>
            <person name="van Eijk R."/>
            <person name="Schleper C."/>
            <person name="Guy L."/>
            <person name="Ettema T.J."/>
        </authorList>
    </citation>
    <scope>NUCLEOTIDE SEQUENCE</scope>
</reference>
<evidence type="ECO:0000259" key="3">
    <source>
        <dbReference type="PROSITE" id="PS50110"/>
    </source>
</evidence>
<name>A0A0F9YLG2_9ZZZZ</name>
<evidence type="ECO:0000313" key="4">
    <source>
        <dbReference type="EMBL" id="KKO05459.1"/>
    </source>
</evidence>
<accession>A0A0F9YLG2</accession>
<organism evidence="4">
    <name type="scientific">marine sediment metagenome</name>
    <dbReference type="NCBI Taxonomy" id="412755"/>
    <lineage>
        <taxon>unclassified sequences</taxon>
        <taxon>metagenomes</taxon>
        <taxon>ecological metagenomes</taxon>
    </lineage>
</organism>
<evidence type="ECO:0000259" key="2">
    <source>
        <dbReference type="PROSITE" id="PS50043"/>
    </source>
</evidence>
<sequence>MTQRSTPSDTTALAKVIIADDHPLFRAALGHALATTLNGEVLEAESFDALLALLLRHPQIELVFLDLNMPGNQGLTGLTAIRNQFPDILVVIVSANEQLDVVERAMSFGASAYVPKSAPMPDIVNAVETVLGGDNWLPAHLQSAGLVQKNSLHQDFARKLSQLTPQQFKVLRCIADGLLNKQIAYELDVQETTIKQHVSAILRKLGVINRTQAGVLFHDMLRADDEDSLAEADTL</sequence>
<dbReference type="CDD" id="cd17535">
    <property type="entry name" value="REC_NarL-like"/>
    <property type="match status" value="1"/>
</dbReference>
<keyword evidence="1" id="KW-0597">Phosphoprotein</keyword>
<protein>
    <recommendedName>
        <fullName evidence="5">HTH luxR-type domain-containing protein</fullName>
    </recommendedName>
</protein>
<dbReference type="PROSITE" id="PS50043">
    <property type="entry name" value="HTH_LUXR_2"/>
    <property type="match status" value="1"/>
</dbReference>
<dbReference type="PROSITE" id="PS50110">
    <property type="entry name" value="RESPONSE_REGULATORY"/>
    <property type="match status" value="1"/>
</dbReference>
<dbReference type="InterPro" id="IPR051015">
    <property type="entry name" value="EvgA-like"/>
</dbReference>
<feature type="domain" description="HTH luxR-type" evidence="2">
    <location>
        <begin position="156"/>
        <end position="221"/>
    </location>
</feature>
<dbReference type="Gene3D" id="3.40.50.2300">
    <property type="match status" value="1"/>
</dbReference>
<dbReference type="InterPro" id="IPR000792">
    <property type="entry name" value="Tscrpt_reg_LuxR_C"/>
</dbReference>
<dbReference type="GO" id="GO:0000160">
    <property type="term" value="P:phosphorelay signal transduction system"/>
    <property type="evidence" value="ECO:0007669"/>
    <property type="project" value="InterPro"/>
</dbReference>
<evidence type="ECO:0000256" key="1">
    <source>
        <dbReference type="ARBA" id="ARBA00022553"/>
    </source>
</evidence>
<proteinExistence type="predicted"/>
<feature type="domain" description="Response regulatory" evidence="3">
    <location>
        <begin position="15"/>
        <end position="131"/>
    </location>
</feature>
<dbReference type="PROSITE" id="PS00622">
    <property type="entry name" value="HTH_LUXR_1"/>
    <property type="match status" value="1"/>
</dbReference>
<dbReference type="GO" id="GO:0006355">
    <property type="term" value="P:regulation of DNA-templated transcription"/>
    <property type="evidence" value="ECO:0007669"/>
    <property type="project" value="InterPro"/>
</dbReference>
<dbReference type="Pfam" id="PF00072">
    <property type="entry name" value="Response_reg"/>
    <property type="match status" value="1"/>
</dbReference>
<dbReference type="PRINTS" id="PR00038">
    <property type="entry name" value="HTHLUXR"/>
</dbReference>
<gene>
    <name evidence="4" type="ORF">LCGC14_0077310</name>
</gene>
<dbReference type="CDD" id="cd06170">
    <property type="entry name" value="LuxR_C_like"/>
    <property type="match status" value="1"/>
</dbReference>
<dbReference type="AlphaFoldDB" id="A0A0F9YLG2"/>
<dbReference type="SUPFAM" id="SSF52172">
    <property type="entry name" value="CheY-like"/>
    <property type="match status" value="1"/>
</dbReference>
<dbReference type="EMBL" id="LAZR01000019">
    <property type="protein sequence ID" value="KKO05459.1"/>
    <property type="molecule type" value="Genomic_DNA"/>
</dbReference>
<dbReference type="InterPro" id="IPR001789">
    <property type="entry name" value="Sig_transdc_resp-reg_receiver"/>
</dbReference>
<dbReference type="SMART" id="SM00448">
    <property type="entry name" value="REC"/>
    <property type="match status" value="1"/>
</dbReference>
<dbReference type="Pfam" id="PF00196">
    <property type="entry name" value="GerE"/>
    <property type="match status" value="1"/>
</dbReference>
<dbReference type="PANTHER" id="PTHR45566">
    <property type="entry name" value="HTH-TYPE TRANSCRIPTIONAL REGULATOR YHJB-RELATED"/>
    <property type="match status" value="1"/>
</dbReference>